<reference evidence="1" key="1">
    <citation type="journal article" date="2014" name="Front. Microbiol.">
        <title>High frequency of phylogenetically diverse reductive dehalogenase-homologous genes in deep subseafloor sedimentary metagenomes.</title>
        <authorList>
            <person name="Kawai M."/>
            <person name="Futagami T."/>
            <person name="Toyoda A."/>
            <person name="Takaki Y."/>
            <person name="Nishi S."/>
            <person name="Hori S."/>
            <person name="Arai W."/>
            <person name="Tsubouchi T."/>
            <person name="Morono Y."/>
            <person name="Uchiyama I."/>
            <person name="Ito T."/>
            <person name="Fujiyama A."/>
            <person name="Inagaki F."/>
            <person name="Takami H."/>
        </authorList>
    </citation>
    <scope>NUCLEOTIDE SEQUENCE</scope>
    <source>
        <strain evidence="1">Expedition CK06-06</strain>
    </source>
</reference>
<dbReference type="AlphaFoldDB" id="X1R9M6"/>
<sequence length="314" mass="35694">MKVAIPPMGQYTAEIIKQLGDYLGWDIISSPIPSDATIELGAKYMDELMCLPAKMTLGSFIQACDKGATELLMFDSCGLCRLKTYWILQERALRKLGYDVTVHPVRLGKMTPRDICSVDPSIPYWKALVAFIKILHQVNELDNKLWVEILDESNLVKIGIVGEIYTILEPAANRNLVRKLEKLGALVHNSLPLSYFIFKGFYNRGWMKRRGIDRKTFMAAKKQAYEYFPKEIGGHGVESIIHTIYYGMKRFDGVIHILPFPCMPESTVSPILHDISRDYNIPVMKLIFDTHTGEGGLNTRLEAFVDMLQRKKAS</sequence>
<dbReference type="InterPro" id="IPR051805">
    <property type="entry name" value="Dehydratase_Activator_Redct"/>
</dbReference>
<dbReference type="EMBL" id="BARW01000384">
    <property type="protein sequence ID" value="GAI63726.1"/>
    <property type="molecule type" value="Genomic_DNA"/>
</dbReference>
<comment type="caution">
    <text evidence="1">The sequence shown here is derived from an EMBL/GenBank/DDBJ whole genome shotgun (WGS) entry which is preliminary data.</text>
</comment>
<gene>
    <name evidence="1" type="ORF">S12H4_01796</name>
</gene>
<protein>
    <recommendedName>
        <fullName evidence="2">DUF2229 domain-containing protein</fullName>
    </recommendedName>
</protein>
<dbReference type="PANTHER" id="PTHR32329">
    <property type="entry name" value="BIFUNCTIONAL PROTEIN [INCLUDES 2-HYDROXYACYL-COA DEHYDRATASE (N-TER) AND ITS ACTIVATOR DOMAIN (C_TERM)-RELATED"/>
    <property type="match status" value="1"/>
</dbReference>
<evidence type="ECO:0008006" key="2">
    <source>
        <dbReference type="Google" id="ProtNLM"/>
    </source>
</evidence>
<name>X1R9M6_9ZZZZ</name>
<proteinExistence type="predicted"/>
<dbReference type="PANTHER" id="PTHR32329:SF2">
    <property type="entry name" value="BIFUNCTIONAL PROTEIN [INCLUDES 2-HYDROXYACYL-COA DEHYDRATASE (N-TER) AND ITS ACTIVATOR DOMAIN (C_TERM)"/>
    <property type="match status" value="1"/>
</dbReference>
<organism evidence="1">
    <name type="scientific">marine sediment metagenome</name>
    <dbReference type="NCBI Taxonomy" id="412755"/>
    <lineage>
        <taxon>unclassified sequences</taxon>
        <taxon>metagenomes</taxon>
        <taxon>ecological metagenomes</taxon>
    </lineage>
</organism>
<evidence type="ECO:0000313" key="1">
    <source>
        <dbReference type="EMBL" id="GAI63726.1"/>
    </source>
</evidence>
<dbReference type="Gene3D" id="3.40.50.11900">
    <property type="match status" value="1"/>
</dbReference>
<accession>X1R9M6</accession>